<reference evidence="3" key="2">
    <citation type="submission" date="2023-02" db="EMBL/GenBank/DDBJ databases">
        <authorList>
            <consortium name="DOE Joint Genome Institute"/>
            <person name="Mondo S.J."/>
            <person name="Chang Y."/>
            <person name="Wang Y."/>
            <person name="Ahrendt S."/>
            <person name="Andreopoulos W."/>
            <person name="Barry K."/>
            <person name="Beard J."/>
            <person name="Benny G.L."/>
            <person name="Blankenship S."/>
            <person name="Bonito G."/>
            <person name="Cuomo C."/>
            <person name="Desiro A."/>
            <person name="Gervers K.A."/>
            <person name="Hundley H."/>
            <person name="Kuo A."/>
            <person name="LaButti K."/>
            <person name="Lang B.F."/>
            <person name="Lipzen A."/>
            <person name="O'Donnell K."/>
            <person name="Pangilinan J."/>
            <person name="Reynolds N."/>
            <person name="Sandor L."/>
            <person name="Smith M.W."/>
            <person name="Tsang A."/>
            <person name="Grigoriev I.V."/>
            <person name="Stajich J.E."/>
            <person name="Spatafora J.W."/>
        </authorList>
    </citation>
    <scope>NUCLEOTIDE SEQUENCE</scope>
    <source>
        <strain evidence="3">RSA 2281</strain>
    </source>
</reference>
<keyword evidence="1" id="KW-0175">Coiled coil</keyword>
<sequence>MISNHNKQTTNSSRQSENQGNSSNDSHKKSPSRTEQRRKKIKPRQRRPRRSSPHRTTTARQQQQPEIIDLTQDSDDPPPQPPPSTLRNEIIITETPIPIVPKSPEPQNAIEVKNPAIRAPQCRSYPPQSKKKKNVNPTLSQALTTFYNGFIERQNAGEYLKKFDELCEYYKEYEHLVDTENLEKRIIEQRSAYQKSMKLCKKDEQDGWLQLYNTLKELSQDCIASYYDYCIQKIEYFNVSLNDYLVNKEQREWTELRCDISDLMRKKQSESQLQRRYEGRKNGIKQQLLQEIDRGCTSLKDEHDTQVQEGNMLCGFIAKQNQNQLAKYALEIGEDVVRGICQQIIEEHRSNEKMQRENALKQIANHLRYQRTNTLRQLIMDQQPHLQKVQGTVEMSHRIREAQKSVKEIEQRCTGDEFETVEKVRSKIENLEVQAQNELKRIKRIRDEQHLALGERKKARLDAIEKRIDELQGMVTQAQQNVLTQDFTLRTKKSINEIYGVLNNHGEFIRHIIDPIAAENGEEIGQGHLGTISTVQDGLTFPLRCSIERLAKNIAENAINDAVERLDILEKKIV</sequence>
<evidence type="ECO:0000313" key="3">
    <source>
        <dbReference type="EMBL" id="KAI9275694.1"/>
    </source>
</evidence>
<feature type="coiled-coil region" evidence="1">
    <location>
        <begin position="392"/>
        <end position="481"/>
    </location>
</feature>
<feature type="compositionally biased region" description="Basic residues" evidence="2">
    <location>
        <begin position="36"/>
        <end position="53"/>
    </location>
</feature>
<name>A0AAD5PI72_9FUNG</name>
<accession>A0AAD5PI72</accession>
<proteinExistence type="predicted"/>
<gene>
    <name evidence="3" type="ORF">BDA99DRAFT_194111</name>
</gene>
<feature type="compositionally biased region" description="Polar residues" evidence="2">
    <location>
        <begin position="1"/>
        <end position="24"/>
    </location>
</feature>
<reference evidence="3" key="1">
    <citation type="journal article" date="2022" name="IScience">
        <title>Evolution of zygomycete secretomes and the origins of terrestrial fungal ecologies.</title>
        <authorList>
            <person name="Chang Y."/>
            <person name="Wang Y."/>
            <person name="Mondo S."/>
            <person name="Ahrendt S."/>
            <person name="Andreopoulos W."/>
            <person name="Barry K."/>
            <person name="Beard J."/>
            <person name="Benny G.L."/>
            <person name="Blankenship S."/>
            <person name="Bonito G."/>
            <person name="Cuomo C."/>
            <person name="Desiro A."/>
            <person name="Gervers K.A."/>
            <person name="Hundley H."/>
            <person name="Kuo A."/>
            <person name="LaButti K."/>
            <person name="Lang B.F."/>
            <person name="Lipzen A."/>
            <person name="O'Donnell K."/>
            <person name="Pangilinan J."/>
            <person name="Reynolds N."/>
            <person name="Sandor L."/>
            <person name="Smith M.E."/>
            <person name="Tsang A."/>
            <person name="Grigoriev I.V."/>
            <person name="Stajich J.E."/>
            <person name="Spatafora J.W."/>
        </authorList>
    </citation>
    <scope>NUCLEOTIDE SEQUENCE</scope>
    <source>
        <strain evidence="3">RSA 2281</strain>
    </source>
</reference>
<dbReference type="AlphaFoldDB" id="A0AAD5PI72"/>
<dbReference type="Proteomes" id="UP001209540">
    <property type="component" value="Unassembled WGS sequence"/>
</dbReference>
<evidence type="ECO:0000256" key="2">
    <source>
        <dbReference type="SAM" id="MobiDB-lite"/>
    </source>
</evidence>
<keyword evidence="4" id="KW-1185">Reference proteome</keyword>
<feature type="compositionally biased region" description="Basic and acidic residues" evidence="2">
    <location>
        <begin position="25"/>
        <end position="35"/>
    </location>
</feature>
<protein>
    <submittedName>
        <fullName evidence="3">Uncharacterized protein</fullName>
    </submittedName>
</protein>
<organism evidence="3 4">
    <name type="scientific">Phascolomyces articulosus</name>
    <dbReference type="NCBI Taxonomy" id="60185"/>
    <lineage>
        <taxon>Eukaryota</taxon>
        <taxon>Fungi</taxon>
        <taxon>Fungi incertae sedis</taxon>
        <taxon>Mucoromycota</taxon>
        <taxon>Mucoromycotina</taxon>
        <taxon>Mucoromycetes</taxon>
        <taxon>Mucorales</taxon>
        <taxon>Lichtheimiaceae</taxon>
        <taxon>Phascolomyces</taxon>
    </lineage>
</organism>
<dbReference type="EMBL" id="JAIXMP010000003">
    <property type="protein sequence ID" value="KAI9275694.1"/>
    <property type="molecule type" value="Genomic_DNA"/>
</dbReference>
<comment type="caution">
    <text evidence="3">The sequence shown here is derived from an EMBL/GenBank/DDBJ whole genome shotgun (WGS) entry which is preliminary data.</text>
</comment>
<evidence type="ECO:0000256" key="1">
    <source>
        <dbReference type="SAM" id="Coils"/>
    </source>
</evidence>
<feature type="region of interest" description="Disordered" evidence="2">
    <location>
        <begin position="1"/>
        <end position="87"/>
    </location>
</feature>
<evidence type="ECO:0000313" key="4">
    <source>
        <dbReference type="Proteomes" id="UP001209540"/>
    </source>
</evidence>